<feature type="domain" description="Protein kinase" evidence="2">
    <location>
        <begin position="40"/>
        <end position="305"/>
    </location>
</feature>
<dbReference type="InterPro" id="IPR011009">
    <property type="entry name" value="Kinase-like_dom_sf"/>
</dbReference>
<evidence type="ECO:0000256" key="1">
    <source>
        <dbReference type="SAM" id="MobiDB-lite"/>
    </source>
</evidence>
<reference evidence="3 4" key="1">
    <citation type="submission" date="2024-04" db="EMBL/GenBank/DDBJ databases">
        <title>Tritrichomonas musculus Genome.</title>
        <authorList>
            <person name="Alves-Ferreira E."/>
            <person name="Grigg M."/>
            <person name="Lorenzi H."/>
            <person name="Galac M."/>
        </authorList>
    </citation>
    <scope>NUCLEOTIDE SEQUENCE [LARGE SCALE GENOMIC DNA]</scope>
    <source>
        <strain evidence="3 4">EAF2021</strain>
    </source>
</reference>
<proteinExistence type="predicted"/>
<dbReference type="PANTHER" id="PTHR44167">
    <property type="entry name" value="OVARIAN-SPECIFIC SERINE/THREONINE-PROTEIN KINASE LOK-RELATED"/>
    <property type="match status" value="1"/>
</dbReference>
<evidence type="ECO:0000259" key="2">
    <source>
        <dbReference type="PROSITE" id="PS50011"/>
    </source>
</evidence>
<comment type="caution">
    <text evidence="3">The sequence shown here is derived from an EMBL/GenBank/DDBJ whole genome shotgun (WGS) entry which is preliminary data.</text>
</comment>
<keyword evidence="4" id="KW-1185">Reference proteome</keyword>
<accession>A0ABR2H5T2</accession>
<dbReference type="Gene3D" id="1.10.510.10">
    <property type="entry name" value="Transferase(Phosphotransferase) domain 1"/>
    <property type="match status" value="1"/>
</dbReference>
<dbReference type="SMART" id="SM00220">
    <property type="entry name" value="S_TKc"/>
    <property type="match status" value="1"/>
</dbReference>
<sequence length="329" mass="39131">MGNSASNHIEREESSDSSDELKKEELNQLNDSCKHKNIPYYFSDRLNLCSLCPIFIAYNSNNENDKDSKQRFVIKSIPNETEYEKFRIQEELKVIDRLSNDPNFIQFIDHFDLPYNNENYKFLVSYYYEDSDLHEFITKKDQITEKDICYIIYQMLKILQSLKNKKIVHNDIKLENFLMKSTSPPTILLTDFEFAEIINKSSCQCRGTVPYMAPEVLYNECHDYEADIWSLGICSFYLLFKKFPFNFERSRLYDRSRILESIENNELERPDIPVSDDAWNCVCQMLEKEQSDRITVEKALRLNWFKDVQLYNNEISKSTELVSFNDMKN</sequence>
<dbReference type="PROSITE" id="PS50011">
    <property type="entry name" value="PROTEIN_KINASE_DOM"/>
    <property type="match status" value="1"/>
</dbReference>
<dbReference type="GO" id="GO:0016301">
    <property type="term" value="F:kinase activity"/>
    <property type="evidence" value="ECO:0007669"/>
    <property type="project" value="UniProtKB-KW"/>
</dbReference>
<evidence type="ECO:0000313" key="4">
    <source>
        <dbReference type="Proteomes" id="UP001470230"/>
    </source>
</evidence>
<dbReference type="InterPro" id="IPR000719">
    <property type="entry name" value="Prot_kinase_dom"/>
</dbReference>
<gene>
    <name evidence="3" type="ORF">M9Y10_027210</name>
</gene>
<keyword evidence="3" id="KW-0808">Transferase</keyword>
<feature type="region of interest" description="Disordered" evidence="1">
    <location>
        <begin position="1"/>
        <end position="23"/>
    </location>
</feature>
<organism evidence="3 4">
    <name type="scientific">Tritrichomonas musculus</name>
    <dbReference type="NCBI Taxonomy" id="1915356"/>
    <lineage>
        <taxon>Eukaryota</taxon>
        <taxon>Metamonada</taxon>
        <taxon>Parabasalia</taxon>
        <taxon>Tritrichomonadida</taxon>
        <taxon>Tritrichomonadidae</taxon>
        <taxon>Tritrichomonas</taxon>
    </lineage>
</organism>
<name>A0ABR2H5T2_9EUKA</name>
<dbReference type="SUPFAM" id="SSF56112">
    <property type="entry name" value="Protein kinase-like (PK-like)"/>
    <property type="match status" value="1"/>
</dbReference>
<feature type="compositionally biased region" description="Basic and acidic residues" evidence="1">
    <location>
        <begin position="8"/>
        <end position="23"/>
    </location>
</feature>
<dbReference type="PROSITE" id="PS00108">
    <property type="entry name" value="PROTEIN_KINASE_ST"/>
    <property type="match status" value="1"/>
</dbReference>
<dbReference type="Proteomes" id="UP001470230">
    <property type="component" value="Unassembled WGS sequence"/>
</dbReference>
<dbReference type="PANTHER" id="PTHR44167:SF24">
    <property type="entry name" value="SERINE_THREONINE-PROTEIN KINASE CHK2"/>
    <property type="match status" value="1"/>
</dbReference>
<dbReference type="EMBL" id="JAPFFF010000041">
    <property type="protein sequence ID" value="KAK8841585.1"/>
    <property type="molecule type" value="Genomic_DNA"/>
</dbReference>
<dbReference type="Pfam" id="PF00069">
    <property type="entry name" value="Pkinase"/>
    <property type="match status" value="1"/>
</dbReference>
<dbReference type="InterPro" id="IPR008271">
    <property type="entry name" value="Ser/Thr_kinase_AS"/>
</dbReference>
<keyword evidence="3" id="KW-0418">Kinase</keyword>
<evidence type="ECO:0000313" key="3">
    <source>
        <dbReference type="EMBL" id="KAK8841585.1"/>
    </source>
</evidence>
<protein>
    <submittedName>
        <fullName evidence="3">Serine/threonine-protein kinase D1</fullName>
    </submittedName>
</protein>